<proteinExistence type="predicted"/>
<keyword evidence="1" id="KW-1015">Disulfide bond</keyword>
<dbReference type="Proteomes" id="UP000182259">
    <property type="component" value="Chromosome II"/>
</dbReference>
<dbReference type="FunFam" id="3.40.30.10:FF:000245">
    <property type="entry name" value="Thioredoxin"/>
    <property type="match status" value="1"/>
</dbReference>
<protein>
    <submittedName>
        <fullName evidence="3">CIC11C00000000619</fullName>
    </submittedName>
</protein>
<evidence type="ECO:0000259" key="2">
    <source>
        <dbReference type="PROSITE" id="PS51352"/>
    </source>
</evidence>
<organism evidence="3 4">
    <name type="scientific">Sungouiella intermedia</name>
    <dbReference type="NCBI Taxonomy" id="45354"/>
    <lineage>
        <taxon>Eukaryota</taxon>
        <taxon>Fungi</taxon>
        <taxon>Dikarya</taxon>
        <taxon>Ascomycota</taxon>
        <taxon>Saccharomycotina</taxon>
        <taxon>Pichiomycetes</taxon>
        <taxon>Metschnikowiaceae</taxon>
        <taxon>Sungouiella</taxon>
    </lineage>
</organism>
<dbReference type="Pfam" id="PF00085">
    <property type="entry name" value="Thioredoxin"/>
    <property type="match status" value="1"/>
</dbReference>
<evidence type="ECO:0000313" key="3">
    <source>
        <dbReference type="EMBL" id="SGZ51368.1"/>
    </source>
</evidence>
<dbReference type="CDD" id="cd02947">
    <property type="entry name" value="TRX_family"/>
    <property type="match status" value="1"/>
</dbReference>
<dbReference type="InterPro" id="IPR013766">
    <property type="entry name" value="Thioredoxin_domain"/>
</dbReference>
<accession>A0A1L0D5T3</accession>
<dbReference type="InterPro" id="IPR005746">
    <property type="entry name" value="Thioredoxin"/>
</dbReference>
<dbReference type="PRINTS" id="PR00421">
    <property type="entry name" value="THIOREDOXIN"/>
</dbReference>
<dbReference type="InterPro" id="IPR036249">
    <property type="entry name" value="Thioredoxin-like_sf"/>
</dbReference>
<dbReference type="PROSITE" id="PS51352">
    <property type="entry name" value="THIOREDOXIN_2"/>
    <property type="match status" value="1"/>
</dbReference>
<dbReference type="NCBIfam" id="TIGR01068">
    <property type="entry name" value="thioredoxin"/>
    <property type="match status" value="1"/>
</dbReference>
<evidence type="ECO:0000313" key="4">
    <source>
        <dbReference type="Proteomes" id="UP000182259"/>
    </source>
</evidence>
<feature type="domain" description="Thioredoxin" evidence="2">
    <location>
        <begin position="14"/>
        <end position="137"/>
    </location>
</feature>
<sequence>MLRTLTRSTSRHTRTLLRPASQFTRFHSSGSSPVTEVRDLKQFASIVANKEKATVVDFYATWCGPCKAIAPVFDALAERVPEAQFARVDVDGAEDVAREYGITAMPTIMFFQDGEKVDTVVGANLPKMVKLIEQYSGVDVKLR</sequence>
<dbReference type="PROSITE" id="PS00194">
    <property type="entry name" value="THIOREDOXIN_1"/>
    <property type="match status" value="1"/>
</dbReference>
<reference evidence="4" key="1">
    <citation type="submission" date="2016-10" db="EMBL/GenBank/DDBJ databases">
        <authorList>
            <person name="Geijer C."/>
            <person name="Jareborg N."/>
            <person name="Dainat J."/>
        </authorList>
    </citation>
    <scope>NUCLEOTIDE SEQUENCE [LARGE SCALE GENOMIC DNA]</scope>
    <source>
        <strain evidence="4">PYCC 4715</strain>
    </source>
</reference>
<dbReference type="EMBL" id="LT635765">
    <property type="protein sequence ID" value="SGZ51368.1"/>
    <property type="molecule type" value="Genomic_DNA"/>
</dbReference>
<dbReference type="PANTHER" id="PTHR46115">
    <property type="entry name" value="THIOREDOXIN-LIKE PROTEIN 1"/>
    <property type="match status" value="1"/>
</dbReference>
<dbReference type="Gene3D" id="3.40.30.10">
    <property type="entry name" value="Glutaredoxin"/>
    <property type="match status" value="1"/>
</dbReference>
<dbReference type="AlphaFoldDB" id="A0A1L0D5T3"/>
<name>A0A1L0D5T3_9ASCO</name>
<dbReference type="GO" id="GO:0015035">
    <property type="term" value="F:protein-disulfide reductase activity"/>
    <property type="evidence" value="ECO:0007669"/>
    <property type="project" value="InterPro"/>
</dbReference>
<dbReference type="SUPFAM" id="SSF52833">
    <property type="entry name" value="Thioredoxin-like"/>
    <property type="match status" value="1"/>
</dbReference>
<gene>
    <name evidence="3" type="ORF">SAMEA4029009_CIC11G00000000619</name>
</gene>
<evidence type="ECO:0000256" key="1">
    <source>
        <dbReference type="ARBA" id="ARBA00023157"/>
    </source>
</evidence>
<dbReference type="InterPro" id="IPR017937">
    <property type="entry name" value="Thioredoxin_CS"/>
</dbReference>